<evidence type="ECO:0000259" key="2">
    <source>
        <dbReference type="Pfam" id="PF03625"/>
    </source>
</evidence>
<evidence type="ECO:0000256" key="1">
    <source>
        <dbReference type="SAM" id="SignalP"/>
    </source>
</evidence>
<sequence length="170" mass="18063">MQRRTAMRLAAGWAGAGLTAGSALAAPGAMPLSSNAPVIRLPLAKGLSASDCVQSMQLRANLLNMKQVGDLPLSEQVHAMTGKPQRLIRVFLFCDPLTAVQMVDGSIDFAAYLPCRITLVEDEAGKLWLVMMNLQPLIDSVPPGSPLRRKAEKVGKTLSSIMRAGALGLL</sequence>
<dbReference type="InterPro" id="IPR005180">
    <property type="entry name" value="DUF302"/>
</dbReference>
<dbReference type="InterPro" id="IPR035923">
    <property type="entry name" value="TT1751-like_sf"/>
</dbReference>
<dbReference type="Gene3D" id="3.30.310.70">
    <property type="entry name" value="TT1751-like domain"/>
    <property type="match status" value="1"/>
</dbReference>
<feature type="signal peptide" evidence="1">
    <location>
        <begin position="1"/>
        <end position="25"/>
    </location>
</feature>
<evidence type="ECO:0000313" key="4">
    <source>
        <dbReference type="Proteomes" id="UP000183649"/>
    </source>
</evidence>
<organism evidence="3 4">
    <name type="scientific">Thiomonas bhubaneswarensis</name>
    <dbReference type="NCBI Taxonomy" id="339866"/>
    <lineage>
        <taxon>Bacteria</taxon>
        <taxon>Pseudomonadati</taxon>
        <taxon>Pseudomonadota</taxon>
        <taxon>Betaproteobacteria</taxon>
        <taxon>Burkholderiales</taxon>
        <taxon>Thiomonas</taxon>
    </lineage>
</organism>
<reference evidence="4" key="1">
    <citation type="submission" date="2015-08" db="EMBL/GenBank/DDBJ databases">
        <authorList>
            <person name="Varghese N."/>
        </authorList>
    </citation>
    <scope>NUCLEOTIDE SEQUENCE [LARGE SCALE GENOMIC DNA]</scope>
    <source>
        <strain evidence="4">DSM 18181</strain>
    </source>
</reference>
<dbReference type="CDD" id="cd14797">
    <property type="entry name" value="DUF302"/>
    <property type="match status" value="1"/>
</dbReference>
<dbReference type="Pfam" id="PF03625">
    <property type="entry name" value="DUF302"/>
    <property type="match status" value="1"/>
</dbReference>
<keyword evidence="1" id="KW-0732">Signal</keyword>
<dbReference type="EMBL" id="CYHF01000001">
    <property type="protein sequence ID" value="CUA93699.1"/>
    <property type="molecule type" value="Genomic_DNA"/>
</dbReference>
<keyword evidence="4" id="KW-1185">Reference proteome</keyword>
<evidence type="ECO:0000313" key="3">
    <source>
        <dbReference type="EMBL" id="CUA93699.1"/>
    </source>
</evidence>
<proteinExistence type="predicted"/>
<feature type="domain" description="DUF302" evidence="2">
    <location>
        <begin position="73"/>
        <end position="133"/>
    </location>
</feature>
<dbReference type="SUPFAM" id="SSF103247">
    <property type="entry name" value="TT1751-like"/>
    <property type="match status" value="1"/>
</dbReference>
<name>A0A0K6HS35_9BURK</name>
<gene>
    <name evidence="3" type="ORF">Ga0061069_101326</name>
</gene>
<dbReference type="STRING" id="339866.GCA_001418255_00324"/>
<feature type="chain" id="PRO_5005504462" description="DUF302 domain-containing protein" evidence="1">
    <location>
        <begin position="26"/>
        <end position="170"/>
    </location>
</feature>
<dbReference type="Proteomes" id="UP000183649">
    <property type="component" value="Unassembled WGS sequence"/>
</dbReference>
<accession>A0A0K6HS35</accession>
<protein>
    <recommendedName>
        <fullName evidence="2">DUF302 domain-containing protein</fullName>
    </recommendedName>
</protein>
<dbReference type="AlphaFoldDB" id="A0A0K6HS35"/>
<dbReference type="RefSeq" id="WP_167344831.1">
    <property type="nucleotide sequence ID" value="NZ_CYHF01000001.1"/>
</dbReference>